<keyword evidence="2" id="KW-0472">Membrane</keyword>
<evidence type="ECO:0000256" key="1">
    <source>
        <dbReference type="SAM" id="Coils"/>
    </source>
</evidence>
<sequence>MLILDVIGAAIKAVFATPERIFFAAVLVVLALAGGSVWVYRHERDTARAELAQAQSDLIKAKGDNQVLAGSLKTQNDAVAALDAQAKLRQYEAAKADAAAQAVQSKYTLLAGKIQAQVPGSDQCTSLHGLRQTFVKERP</sequence>
<name>A0A643G654_9BURK</name>
<evidence type="ECO:0000313" key="4">
    <source>
        <dbReference type="Proteomes" id="UP000397656"/>
    </source>
</evidence>
<proteinExistence type="predicted"/>
<protein>
    <submittedName>
        <fullName evidence="3">Uncharacterized protein</fullName>
    </submittedName>
</protein>
<organism evidence="3 4">
    <name type="scientific">Cupriavidus basilensis</name>
    <dbReference type="NCBI Taxonomy" id="68895"/>
    <lineage>
        <taxon>Bacteria</taxon>
        <taxon>Pseudomonadati</taxon>
        <taxon>Pseudomonadota</taxon>
        <taxon>Betaproteobacteria</taxon>
        <taxon>Burkholderiales</taxon>
        <taxon>Burkholderiaceae</taxon>
        <taxon>Cupriavidus</taxon>
    </lineage>
</organism>
<accession>A0A643G654</accession>
<keyword evidence="2" id="KW-1133">Transmembrane helix</keyword>
<gene>
    <name evidence="3" type="ORF">F7R26_012375</name>
</gene>
<evidence type="ECO:0000256" key="2">
    <source>
        <dbReference type="SAM" id="Phobius"/>
    </source>
</evidence>
<dbReference type="AlphaFoldDB" id="A0A643G654"/>
<feature type="transmembrane region" description="Helical" evidence="2">
    <location>
        <begin position="21"/>
        <end position="40"/>
    </location>
</feature>
<reference evidence="3 4" key="1">
    <citation type="submission" date="2020-10" db="EMBL/GenBank/DDBJ databases">
        <title>Complete genome sequence of Cupriavidus basilensis CCUG 49340T.</title>
        <authorList>
            <person name="Salva-Serra F."/>
            <person name="Donoso R.A."/>
            <person name="Cho K.H."/>
            <person name="Yoo J.A."/>
            <person name="Lee K."/>
            <person name="Yoon S.-H."/>
            <person name="Perez-Pantoja D."/>
            <person name="Moore E.R.B."/>
        </authorList>
    </citation>
    <scope>NUCLEOTIDE SEQUENCE [LARGE SCALE GENOMIC DNA]</scope>
    <source>
        <strain evidence="4">CCUG 49340</strain>
    </source>
</reference>
<evidence type="ECO:0000313" key="3">
    <source>
        <dbReference type="EMBL" id="QOT75039.1"/>
    </source>
</evidence>
<dbReference type="Proteomes" id="UP000397656">
    <property type="component" value="Chromosome 1"/>
</dbReference>
<keyword evidence="2" id="KW-0812">Transmembrane</keyword>
<feature type="coiled-coil region" evidence="1">
    <location>
        <begin position="44"/>
        <end position="101"/>
    </location>
</feature>
<dbReference type="EMBL" id="CP062803">
    <property type="protein sequence ID" value="QOT75039.1"/>
    <property type="molecule type" value="Genomic_DNA"/>
</dbReference>
<dbReference type="RefSeq" id="WP_150983300.1">
    <property type="nucleotide sequence ID" value="NZ_CP062803.1"/>
</dbReference>
<keyword evidence="1" id="KW-0175">Coiled coil</keyword>
<dbReference type="GeneID" id="98401705"/>